<protein>
    <submittedName>
        <fullName evidence="2">Dentin sialophosphoprotein-like</fullName>
    </submittedName>
</protein>
<feature type="compositionally biased region" description="Basic and acidic residues" evidence="1">
    <location>
        <begin position="455"/>
        <end position="467"/>
    </location>
</feature>
<dbReference type="Proteomes" id="UP000250235">
    <property type="component" value="Unassembled WGS sequence"/>
</dbReference>
<organism evidence="2 3">
    <name type="scientific">Dorcoceras hygrometricum</name>
    <dbReference type="NCBI Taxonomy" id="472368"/>
    <lineage>
        <taxon>Eukaryota</taxon>
        <taxon>Viridiplantae</taxon>
        <taxon>Streptophyta</taxon>
        <taxon>Embryophyta</taxon>
        <taxon>Tracheophyta</taxon>
        <taxon>Spermatophyta</taxon>
        <taxon>Magnoliopsida</taxon>
        <taxon>eudicotyledons</taxon>
        <taxon>Gunneridae</taxon>
        <taxon>Pentapetalae</taxon>
        <taxon>asterids</taxon>
        <taxon>lamiids</taxon>
        <taxon>Lamiales</taxon>
        <taxon>Gesneriaceae</taxon>
        <taxon>Didymocarpoideae</taxon>
        <taxon>Trichosporeae</taxon>
        <taxon>Loxocarpinae</taxon>
        <taxon>Dorcoceras</taxon>
    </lineage>
</organism>
<sequence>MNCTRYVRSCYESRDLSKCESGFSSHPFVFDGENEEEQGNVISLLPINMDQHLGYDKVLLSQIMQKHEVTFRHQLQELHRLYRRQRELMDDIKVREMFARHIQFPASQSNNCLSQTRSEVSQTSHTTSWILGDRLDNKLSVVSTHNRRGPSDFVVEDFQEPTTANPGLLLARNCYNRVKAPSFISKGHEMRILNLRFPEPVYHDAEEMERFDEVKVSKDPKRESAHSPFKTRDTTSFDARCRNKKNLIDLNEPIQLESVASNSTSPLEPFQRCLEFSHHDTHASGEVETGSVPKQCRYDSYGRESVDRNSSVGFDLNSMPLSCSSEAVITQVDLPNSNQEYKIEDPKEHLLSFVEKPDYSSGFPCSFKSKLSQASGGDKSVILSTNSVHHHEMSKEKCVTVDPDPRIREKLMEFETHIDLNVGAIADETLPSLSSNNVGTKSTGVTDLEAPLSPENKEGFPPRGKSRDMLLGTPSILAEHGEAEPEVKPNGPDGIAAETLLLMSSAKLQDFNLSNSLYWLAEIATTTDNTEDQENKVMELQNGSTNKDGCMLLSDKIEEFKDTTGLSQKKALNLSRDVNKEKEGVSLSCRSVRSRATKDHHTAKPFQKTCSSKRNVGKNSSERPKSHSRSCPLNAKKPVASILKEPATRGKAGVLQSWGKIRKRQGGPRRCASKFLTIS</sequence>
<feature type="compositionally biased region" description="Polar residues" evidence="1">
    <location>
        <begin position="608"/>
        <end position="619"/>
    </location>
</feature>
<evidence type="ECO:0000313" key="2">
    <source>
        <dbReference type="EMBL" id="KZV23289.1"/>
    </source>
</evidence>
<feature type="region of interest" description="Disordered" evidence="1">
    <location>
        <begin position="213"/>
        <end position="235"/>
    </location>
</feature>
<proteinExistence type="predicted"/>
<evidence type="ECO:0000256" key="1">
    <source>
        <dbReference type="SAM" id="MobiDB-lite"/>
    </source>
</evidence>
<evidence type="ECO:0000313" key="3">
    <source>
        <dbReference type="Proteomes" id="UP000250235"/>
    </source>
</evidence>
<accession>A0A2Z7AV29</accession>
<reference evidence="2 3" key="1">
    <citation type="journal article" date="2015" name="Proc. Natl. Acad. Sci. U.S.A.">
        <title>The resurrection genome of Boea hygrometrica: A blueprint for survival of dehydration.</title>
        <authorList>
            <person name="Xiao L."/>
            <person name="Yang G."/>
            <person name="Zhang L."/>
            <person name="Yang X."/>
            <person name="Zhao S."/>
            <person name="Ji Z."/>
            <person name="Zhou Q."/>
            <person name="Hu M."/>
            <person name="Wang Y."/>
            <person name="Chen M."/>
            <person name="Xu Y."/>
            <person name="Jin H."/>
            <person name="Xiao X."/>
            <person name="Hu G."/>
            <person name="Bao F."/>
            <person name="Hu Y."/>
            <person name="Wan P."/>
            <person name="Li L."/>
            <person name="Deng X."/>
            <person name="Kuang T."/>
            <person name="Xiang C."/>
            <person name="Zhu J.K."/>
            <person name="Oliver M.J."/>
            <person name="He Y."/>
        </authorList>
    </citation>
    <scope>NUCLEOTIDE SEQUENCE [LARGE SCALE GENOMIC DNA]</scope>
    <source>
        <strain evidence="3">cv. XS01</strain>
    </source>
</reference>
<dbReference type="PANTHER" id="PTHR33167">
    <property type="entry name" value="TRANSCRIPTION FACTOR, PUTATIVE (DUF863)-RELATED"/>
    <property type="match status" value="1"/>
</dbReference>
<gene>
    <name evidence="2" type="ORF">F511_02190</name>
</gene>
<feature type="compositionally biased region" description="Polar residues" evidence="1">
    <location>
        <begin position="435"/>
        <end position="445"/>
    </location>
</feature>
<dbReference type="AlphaFoldDB" id="A0A2Z7AV29"/>
<feature type="region of interest" description="Disordered" evidence="1">
    <location>
        <begin position="435"/>
        <end position="467"/>
    </location>
</feature>
<dbReference type="PANTHER" id="PTHR33167:SF4">
    <property type="entry name" value="TRANSCRIPTION FACTOR, PUTATIVE (DUF863)-RELATED"/>
    <property type="match status" value="1"/>
</dbReference>
<dbReference type="EMBL" id="KV013932">
    <property type="protein sequence ID" value="KZV23289.1"/>
    <property type="molecule type" value="Genomic_DNA"/>
</dbReference>
<name>A0A2Z7AV29_9LAMI</name>
<dbReference type="OrthoDB" id="630817at2759"/>
<feature type="region of interest" description="Disordered" evidence="1">
    <location>
        <begin position="585"/>
        <end position="638"/>
    </location>
</feature>
<keyword evidence="3" id="KW-1185">Reference proteome</keyword>